<sequence length="85" mass="9438">MTDQSGGHTLGRWVVNPFTARIDVPGRDAPICALLWPTDLRSENETFANARLIAASPTMFSYIERKAAAGDHEARNIMEEIHATR</sequence>
<protein>
    <submittedName>
        <fullName evidence="1">Uncharacterized protein</fullName>
    </submittedName>
</protein>
<keyword evidence="2" id="KW-1185">Reference proteome</keyword>
<evidence type="ECO:0000313" key="1">
    <source>
        <dbReference type="EMBL" id="NYD88794.1"/>
    </source>
</evidence>
<dbReference type="EMBL" id="JACCBY010000001">
    <property type="protein sequence ID" value="NYD88794.1"/>
    <property type="molecule type" value="Genomic_DNA"/>
</dbReference>
<dbReference type="AlphaFoldDB" id="A0A7Y9FK44"/>
<reference evidence="1 2" key="1">
    <citation type="submission" date="2020-07" db="EMBL/GenBank/DDBJ databases">
        <authorList>
            <person name="Partida-Martinez L."/>
            <person name="Huntemann M."/>
            <person name="Clum A."/>
            <person name="Wang J."/>
            <person name="Palaniappan K."/>
            <person name="Ritter S."/>
            <person name="Chen I.-M."/>
            <person name="Stamatis D."/>
            <person name="Reddy T."/>
            <person name="O'Malley R."/>
            <person name="Daum C."/>
            <person name="Shapiro N."/>
            <person name="Ivanova N."/>
            <person name="Kyrpides N."/>
            <person name="Woyke T."/>
        </authorList>
    </citation>
    <scope>NUCLEOTIDE SEQUENCE [LARGE SCALE GENOMIC DNA]</scope>
    <source>
        <strain evidence="1 2">AS2.3</strain>
    </source>
</reference>
<name>A0A7Y9FK44_9SPHN</name>
<evidence type="ECO:0000313" key="2">
    <source>
        <dbReference type="Proteomes" id="UP000517753"/>
    </source>
</evidence>
<comment type="caution">
    <text evidence="1">The sequence shown here is derived from an EMBL/GenBank/DDBJ whole genome shotgun (WGS) entry which is preliminary data.</text>
</comment>
<dbReference type="Proteomes" id="UP000517753">
    <property type="component" value="Unassembled WGS sequence"/>
</dbReference>
<organism evidence="1 2">
    <name type="scientific">Sphingomonas melonis</name>
    <dbReference type="NCBI Taxonomy" id="152682"/>
    <lineage>
        <taxon>Bacteria</taxon>
        <taxon>Pseudomonadati</taxon>
        <taxon>Pseudomonadota</taxon>
        <taxon>Alphaproteobacteria</taxon>
        <taxon>Sphingomonadales</taxon>
        <taxon>Sphingomonadaceae</taxon>
        <taxon>Sphingomonas</taxon>
    </lineage>
</organism>
<proteinExistence type="predicted"/>
<gene>
    <name evidence="1" type="ORF">HD841_000563</name>
</gene>
<reference evidence="1 2" key="2">
    <citation type="submission" date="2020-08" db="EMBL/GenBank/DDBJ databases">
        <title>The Agave Microbiome: Exploring the role of microbial communities in plant adaptations to desert environments.</title>
        <authorList>
            <person name="Partida-Martinez L.P."/>
        </authorList>
    </citation>
    <scope>NUCLEOTIDE SEQUENCE [LARGE SCALE GENOMIC DNA]</scope>
    <source>
        <strain evidence="1 2">AS2.3</strain>
    </source>
</reference>
<accession>A0A7Y9FK44</accession>